<dbReference type="PROSITE" id="PS00018">
    <property type="entry name" value="EF_HAND_1"/>
    <property type="match status" value="1"/>
</dbReference>
<reference evidence="3 4" key="1">
    <citation type="submission" date="2024-10" db="EMBL/GenBank/DDBJ databases">
        <title>Updated reference genomes for cyclostephanoid diatoms.</title>
        <authorList>
            <person name="Roberts W.R."/>
            <person name="Alverson A.J."/>
        </authorList>
    </citation>
    <scope>NUCLEOTIDE SEQUENCE [LARGE SCALE GENOMIC DNA]</scope>
    <source>
        <strain evidence="3 4">AJA276-08</strain>
    </source>
</reference>
<feature type="domain" description="EF-hand" evidence="2">
    <location>
        <begin position="349"/>
        <end position="384"/>
    </location>
</feature>
<gene>
    <name evidence="3" type="ORF">ACHAW5_004085</name>
</gene>
<feature type="region of interest" description="Disordered" evidence="1">
    <location>
        <begin position="1"/>
        <end position="29"/>
    </location>
</feature>
<dbReference type="InterPro" id="IPR002048">
    <property type="entry name" value="EF_hand_dom"/>
</dbReference>
<dbReference type="InterPro" id="IPR018247">
    <property type="entry name" value="EF_Hand_1_Ca_BS"/>
</dbReference>
<accession>A0ABD3Q1R9</accession>
<protein>
    <recommendedName>
        <fullName evidence="2">EF-hand domain-containing protein</fullName>
    </recommendedName>
</protein>
<feature type="region of interest" description="Disordered" evidence="1">
    <location>
        <begin position="66"/>
        <end position="92"/>
    </location>
</feature>
<evidence type="ECO:0000256" key="1">
    <source>
        <dbReference type="SAM" id="MobiDB-lite"/>
    </source>
</evidence>
<keyword evidence="4" id="KW-1185">Reference proteome</keyword>
<evidence type="ECO:0000313" key="3">
    <source>
        <dbReference type="EMBL" id="KAL3792210.1"/>
    </source>
</evidence>
<dbReference type="PROSITE" id="PS50222">
    <property type="entry name" value="EF_HAND_2"/>
    <property type="match status" value="1"/>
</dbReference>
<evidence type="ECO:0000313" key="4">
    <source>
        <dbReference type="Proteomes" id="UP001530315"/>
    </source>
</evidence>
<organism evidence="3 4">
    <name type="scientific">Stephanodiscus triporus</name>
    <dbReference type="NCBI Taxonomy" id="2934178"/>
    <lineage>
        <taxon>Eukaryota</taxon>
        <taxon>Sar</taxon>
        <taxon>Stramenopiles</taxon>
        <taxon>Ochrophyta</taxon>
        <taxon>Bacillariophyta</taxon>
        <taxon>Coscinodiscophyceae</taxon>
        <taxon>Thalassiosirophycidae</taxon>
        <taxon>Stephanodiscales</taxon>
        <taxon>Stephanodiscaceae</taxon>
        <taxon>Stephanodiscus</taxon>
    </lineage>
</organism>
<feature type="compositionally biased region" description="Low complexity" evidence="1">
    <location>
        <begin position="72"/>
        <end position="89"/>
    </location>
</feature>
<dbReference type="Proteomes" id="UP001530315">
    <property type="component" value="Unassembled WGS sequence"/>
</dbReference>
<sequence length="589" mass="65103">MAISLPASSTRQLSLSSSRVDPSLPPKTMHVPKIYTGSRLGDCCFPARQFHASPCTSSDNLLGYNPMSRPVPTTSQQASAPPSSKPAPTWGTDTNTAGGGVWAQTSAKRDKLAELLTELNSTGVDTATRGMETLDVAADAQEKLDLEFADGLKMIAKFVDEGLKISETINGQNSVSALGAEATNSVENLFRLLDSVSAAEERIEKAKFEATMHEAIRILSAGLPPDPNLKKHVAGTLDAGNPLCYLRQFVEYSEENNCKGSCGDREVEEQIRQLNDIVARAFSSSTEIYRTFLLRASAQTLLENWDTLTTVTSGDIDRAAVSKTALPPHRTTVNAKNISIMFNAYANLPAHQWVQSWWNLIDDDGDGLIDEEEMNSCVNLAMKPVHTALRDMMFLSLEVCPLRTFGSADANAWFLGGEDVSDIAAISGADSPAAFVSERRLSWRERRRELKARGALTKTFQATLGRHFRDQVEAPHRLRCIYAWADKSHQNNKLDSIVVDSSDDWGAASSIVGRKRYVELLPKISYPEFREEQARHFPHLDKIGEEIAMSFKEDLWVLQGKRRQNKELRRDCFLFLFGISLVDVGIGML</sequence>
<proteinExistence type="predicted"/>
<comment type="caution">
    <text evidence="3">The sequence shown here is derived from an EMBL/GenBank/DDBJ whole genome shotgun (WGS) entry which is preliminary data.</text>
</comment>
<feature type="compositionally biased region" description="Low complexity" evidence="1">
    <location>
        <begin position="8"/>
        <end position="19"/>
    </location>
</feature>
<evidence type="ECO:0000259" key="2">
    <source>
        <dbReference type="PROSITE" id="PS50222"/>
    </source>
</evidence>
<dbReference type="EMBL" id="JALLAZ020000562">
    <property type="protein sequence ID" value="KAL3792210.1"/>
    <property type="molecule type" value="Genomic_DNA"/>
</dbReference>
<name>A0ABD3Q1R9_9STRA</name>
<dbReference type="AlphaFoldDB" id="A0ABD3Q1R9"/>